<proteinExistence type="predicted"/>
<evidence type="ECO:0000256" key="1">
    <source>
        <dbReference type="SAM" id="MobiDB-lite"/>
    </source>
</evidence>
<gene>
    <name evidence="3" type="ORF">KB1_02230</name>
</gene>
<name>A0AAD1NUL8_9ACTN</name>
<dbReference type="AlphaFoldDB" id="A0AAD1NUL8"/>
<feature type="region of interest" description="Disordered" evidence="1">
    <location>
        <begin position="80"/>
        <end position="108"/>
    </location>
</feature>
<reference evidence="3" key="1">
    <citation type="submission" date="2021-06" db="EMBL/GenBank/DDBJ databases">
        <title>Genome sequence of Cutibacterium modestum strain KB17-24694.</title>
        <authorList>
            <person name="Dekio I."/>
            <person name="Asahina A."/>
            <person name="Nishida M."/>
        </authorList>
    </citation>
    <scope>NUCLEOTIDE SEQUENCE</scope>
    <source>
        <strain evidence="3">KB17-24694</strain>
    </source>
</reference>
<sequence length="146" mass="15767">MVALSVLAGTAINASATLTEAKWKALLASTAATLIYVLVGFALGLAFLNAPAAIVVTLVVPTTVLPPTALVKQLHPNHPVDQLPASRGATDRREYSRRRMGSSSYQHRAVRRPTDHHWAVASARARAVNQIHPRCPVILTEYSRSK</sequence>
<dbReference type="EMBL" id="AP024747">
    <property type="protein sequence ID" value="BCY24233.1"/>
    <property type="molecule type" value="Genomic_DNA"/>
</dbReference>
<dbReference type="Proteomes" id="UP000825072">
    <property type="component" value="Chromosome 1"/>
</dbReference>
<organism evidence="3 4">
    <name type="scientific">Cutibacterium modestum</name>
    <dbReference type="NCBI Taxonomy" id="2559073"/>
    <lineage>
        <taxon>Bacteria</taxon>
        <taxon>Bacillati</taxon>
        <taxon>Actinomycetota</taxon>
        <taxon>Actinomycetes</taxon>
        <taxon>Propionibacteriales</taxon>
        <taxon>Propionibacteriaceae</taxon>
        <taxon>Cutibacterium</taxon>
    </lineage>
</organism>
<keyword evidence="2" id="KW-0812">Transmembrane</keyword>
<keyword evidence="2" id="KW-0472">Membrane</keyword>
<evidence type="ECO:0000256" key="2">
    <source>
        <dbReference type="SAM" id="Phobius"/>
    </source>
</evidence>
<accession>A0AAD1NUL8</accession>
<protein>
    <submittedName>
        <fullName evidence="3">Uncharacterized protein</fullName>
    </submittedName>
</protein>
<evidence type="ECO:0000313" key="3">
    <source>
        <dbReference type="EMBL" id="BCY24233.1"/>
    </source>
</evidence>
<feature type="transmembrane region" description="Helical" evidence="2">
    <location>
        <begin position="26"/>
        <end position="48"/>
    </location>
</feature>
<evidence type="ECO:0000313" key="4">
    <source>
        <dbReference type="Proteomes" id="UP000825072"/>
    </source>
</evidence>
<keyword evidence="2" id="KW-1133">Transmembrane helix</keyword>